<dbReference type="GO" id="GO:0004534">
    <property type="term" value="F:5'-3' RNA exonuclease activity"/>
    <property type="evidence" value="ECO:0007669"/>
    <property type="project" value="TreeGrafter"/>
</dbReference>
<feature type="domain" description="Polymerase/histidinol phosphatase N-terminal" evidence="1">
    <location>
        <begin position="39"/>
        <end position="114"/>
    </location>
</feature>
<dbReference type="PANTHER" id="PTHR42924">
    <property type="entry name" value="EXONUCLEASE"/>
    <property type="match status" value="1"/>
</dbReference>
<evidence type="ECO:0000313" key="2">
    <source>
        <dbReference type="EMBL" id="PHX55351.1"/>
    </source>
</evidence>
<dbReference type="OrthoDB" id="9804333at2"/>
<dbReference type="InterPro" id="IPR016195">
    <property type="entry name" value="Pol/histidinol_Pase-like"/>
</dbReference>
<dbReference type="Gene3D" id="3.20.20.140">
    <property type="entry name" value="Metal-dependent hydrolases"/>
    <property type="match status" value="1"/>
</dbReference>
<dbReference type="InterPro" id="IPR052018">
    <property type="entry name" value="PHP_domain"/>
</dbReference>
<keyword evidence="3" id="KW-1185">Reference proteome</keyword>
<dbReference type="InterPro" id="IPR004013">
    <property type="entry name" value="PHP_dom"/>
</dbReference>
<dbReference type="Proteomes" id="UP000226442">
    <property type="component" value="Unassembled WGS sequence"/>
</dbReference>
<reference evidence="2" key="1">
    <citation type="submission" date="2017-10" db="EMBL/GenBank/DDBJ databases">
        <title>Draft genome sequence of the planktic cyanobacteria Tychonema bourrellyi isolated from alpine lentic freshwater.</title>
        <authorList>
            <person name="Tett A."/>
            <person name="Armanini F."/>
            <person name="Asnicar F."/>
            <person name="Boscaini A."/>
            <person name="Pasolli E."/>
            <person name="Zolfo M."/>
            <person name="Donati C."/>
            <person name="Salmaso N."/>
            <person name="Segata N."/>
        </authorList>
    </citation>
    <scope>NUCLEOTIDE SEQUENCE</scope>
    <source>
        <strain evidence="2">FEM_GT703</strain>
    </source>
</reference>
<dbReference type="SMART" id="SM00481">
    <property type="entry name" value="POLIIIAc"/>
    <property type="match status" value="1"/>
</dbReference>
<evidence type="ECO:0000313" key="3">
    <source>
        <dbReference type="Proteomes" id="UP000226442"/>
    </source>
</evidence>
<dbReference type="Pfam" id="PF02811">
    <property type="entry name" value="PHP"/>
    <property type="match status" value="1"/>
</dbReference>
<comment type="caution">
    <text evidence="2">The sequence shown here is derived from an EMBL/GenBank/DDBJ whole genome shotgun (WGS) entry which is preliminary data.</text>
</comment>
<dbReference type="PANTHER" id="PTHR42924:SF3">
    <property type="entry name" value="POLYMERASE_HISTIDINOL PHOSPHATASE N-TERMINAL DOMAIN-CONTAINING PROTEIN"/>
    <property type="match status" value="1"/>
</dbReference>
<name>A0A2G4F0R6_9CYAN</name>
<sequence length="239" mass="26027">MTVNLSPFPVSSLKPAAQNVSALKQVFQTIDADSCPGSYNFHLHTINSDGRSQSEQVIEQAIAIGLKGLAITDHHSTKGYAQAQIWLDNWKLNHPDNNSTAPTLWTGAEINAELLNNEVHILGYAFDPEHPSLRPYLRGKSTEGSDNYPAARVIKSIQEAGGLAVLAHPCRYRSTADQLIPEAARFGIDGVETYYAYTNPNPWKASPKQTVLVKELAETHGLLGTCGTDSHGLSLLVRI</sequence>
<dbReference type="RefSeq" id="WP_096830773.1">
    <property type="nucleotide sequence ID" value="NZ_NXIB02000055.1"/>
</dbReference>
<dbReference type="InterPro" id="IPR003141">
    <property type="entry name" value="Pol/His_phosphatase_N"/>
</dbReference>
<dbReference type="GO" id="GO:0035312">
    <property type="term" value="F:5'-3' DNA exonuclease activity"/>
    <property type="evidence" value="ECO:0007669"/>
    <property type="project" value="TreeGrafter"/>
</dbReference>
<dbReference type="CDD" id="cd07438">
    <property type="entry name" value="PHP_HisPPase_AMP"/>
    <property type="match status" value="1"/>
</dbReference>
<accession>A0A2G4F0R6</accession>
<dbReference type="SUPFAM" id="SSF89550">
    <property type="entry name" value="PHP domain-like"/>
    <property type="match status" value="1"/>
</dbReference>
<dbReference type="AlphaFoldDB" id="A0A2G4F0R6"/>
<proteinExistence type="predicted"/>
<gene>
    <name evidence="2" type="ORF">CP500_011165</name>
</gene>
<protein>
    <submittedName>
        <fullName evidence="2">PHP domain-containing protein</fullName>
    </submittedName>
</protein>
<organism evidence="2 3">
    <name type="scientific">Tychonema bourrellyi FEM_GT703</name>
    <dbReference type="NCBI Taxonomy" id="2040638"/>
    <lineage>
        <taxon>Bacteria</taxon>
        <taxon>Bacillati</taxon>
        <taxon>Cyanobacteriota</taxon>
        <taxon>Cyanophyceae</taxon>
        <taxon>Oscillatoriophycideae</taxon>
        <taxon>Oscillatoriales</taxon>
        <taxon>Microcoleaceae</taxon>
        <taxon>Tychonema</taxon>
    </lineage>
</organism>
<evidence type="ECO:0000259" key="1">
    <source>
        <dbReference type="SMART" id="SM00481"/>
    </source>
</evidence>
<dbReference type="EMBL" id="NXIB02000055">
    <property type="protein sequence ID" value="PHX55351.1"/>
    <property type="molecule type" value="Genomic_DNA"/>
</dbReference>